<dbReference type="InterPro" id="IPR006259">
    <property type="entry name" value="Adenyl_kin_sub"/>
</dbReference>
<dbReference type="GO" id="GO:0046899">
    <property type="term" value="F:nucleoside triphosphate adenylate kinase activity"/>
    <property type="evidence" value="ECO:0007669"/>
    <property type="project" value="UniProtKB-UniRule"/>
</dbReference>
<feature type="binding site" evidence="7">
    <location>
        <position position="258"/>
    </location>
    <ligand>
        <name>GTP</name>
        <dbReference type="ChEBI" id="CHEBI:37565"/>
    </ligand>
</feature>
<feature type="region of interest" description="LID" evidence="7">
    <location>
        <begin position="181"/>
        <end position="218"/>
    </location>
</feature>
<feature type="binding site" evidence="7">
    <location>
        <position position="226"/>
    </location>
    <ligand>
        <name>AMP</name>
        <dbReference type="ChEBI" id="CHEBI:456215"/>
    </ligand>
</feature>
<feature type="binding site" evidence="7">
    <location>
        <position position="87"/>
    </location>
    <ligand>
        <name>AMP</name>
        <dbReference type="ChEBI" id="CHEBI:456215"/>
    </ligand>
</feature>
<evidence type="ECO:0000256" key="1">
    <source>
        <dbReference type="ARBA" id="ARBA00004305"/>
    </source>
</evidence>
<gene>
    <name evidence="7" type="primary">ADK2</name>
    <name evidence="10" type="ORF">SCLCIDRAFT_1048748</name>
</gene>
<dbReference type="GO" id="GO:0046041">
    <property type="term" value="P:ITP metabolic process"/>
    <property type="evidence" value="ECO:0007669"/>
    <property type="project" value="UniProtKB-UniRule"/>
</dbReference>
<dbReference type="EC" id="2.7.4.10" evidence="7"/>
<comment type="similarity">
    <text evidence="7">Belongs to the adenylate kinase family. AK3 subfamily.</text>
</comment>
<dbReference type="Proteomes" id="UP000053989">
    <property type="component" value="Unassembled WGS sequence"/>
</dbReference>
<feature type="binding site" evidence="7">
    <location>
        <begin position="140"/>
        <end position="143"/>
    </location>
    <ligand>
        <name>AMP</name>
        <dbReference type="ChEBI" id="CHEBI:456215"/>
    </ligand>
</feature>
<organism evidence="10 11">
    <name type="scientific">Scleroderma citrinum Foug A</name>
    <dbReference type="NCBI Taxonomy" id="1036808"/>
    <lineage>
        <taxon>Eukaryota</taxon>
        <taxon>Fungi</taxon>
        <taxon>Dikarya</taxon>
        <taxon>Basidiomycota</taxon>
        <taxon>Agaricomycotina</taxon>
        <taxon>Agaricomycetes</taxon>
        <taxon>Agaricomycetidae</taxon>
        <taxon>Boletales</taxon>
        <taxon>Sclerodermatineae</taxon>
        <taxon>Sclerodermataceae</taxon>
        <taxon>Scleroderma</taxon>
    </lineage>
</organism>
<dbReference type="InterPro" id="IPR033690">
    <property type="entry name" value="Adenylat_kinase_CS"/>
</dbReference>
<dbReference type="InterPro" id="IPR007862">
    <property type="entry name" value="Adenylate_kinase_lid-dom"/>
</dbReference>
<evidence type="ECO:0000256" key="7">
    <source>
        <dbReference type="HAMAP-Rule" id="MF_03169"/>
    </source>
</evidence>
<feature type="region of interest" description="Disordered" evidence="8">
    <location>
        <begin position="200"/>
        <end position="220"/>
    </location>
</feature>
<evidence type="ECO:0000259" key="9">
    <source>
        <dbReference type="Pfam" id="PF05191"/>
    </source>
</evidence>
<dbReference type="InterPro" id="IPR036193">
    <property type="entry name" value="ADK_active_lid_dom_sf"/>
</dbReference>
<keyword evidence="3 7" id="KW-0547">Nucleotide-binding</keyword>
<feature type="binding site" evidence="7">
    <location>
        <begin position="66"/>
        <end position="71"/>
    </location>
    <ligand>
        <name>GTP</name>
        <dbReference type="ChEBI" id="CHEBI:37565"/>
    </ligand>
</feature>
<reference evidence="10 11" key="1">
    <citation type="submission" date="2014-04" db="EMBL/GenBank/DDBJ databases">
        <authorList>
            <consortium name="DOE Joint Genome Institute"/>
            <person name="Kuo A."/>
            <person name="Kohler A."/>
            <person name="Nagy L.G."/>
            <person name="Floudas D."/>
            <person name="Copeland A."/>
            <person name="Barry K.W."/>
            <person name="Cichocki N."/>
            <person name="Veneault-Fourrey C."/>
            <person name="LaButti K."/>
            <person name="Lindquist E.A."/>
            <person name="Lipzen A."/>
            <person name="Lundell T."/>
            <person name="Morin E."/>
            <person name="Murat C."/>
            <person name="Sun H."/>
            <person name="Tunlid A."/>
            <person name="Henrissat B."/>
            <person name="Grigoriev I.V."/>
            <person name="Hibbett D.S."/>
            <person name="Martin F."/>
            <person name="Nordberg H.P."/>
            <person name="Cantor M.N."/>
            <person name="Hua S.X."/>
        </authorList>
    </citation>
    <scope>NUCLEOTIDE SEQUENCE [LARGE SCALE GENOMIC DNA]</scope>
    <source>
        <strain evidence="10 11">Foug A</strain>
    </source>
</reference>
<evidence type="ECO:0000256" key="8">
    <source>
        <dbReference type="SAM" id="MobiDB-lite"/>
    </source>
</evidence>
<sequence>MSFPLTSLTPTRIGSTSQRALRSIAHTTPACQTLPFYFHNTKGGPGSGSDRHDGKILRMLMFGKPGAGKGTLSSRLVKKYGILSLSTGDLLRQHIAEKTTVGRQAEEIVAQGALVPDDIMLQVVTSKLDALRNKHWILDGFPRTLPQGKLLDTHLQAQNTPLTLVVNLDVADEIILSRISDRWVHLPSGRVYNMSYNRPKVDGFDDETGEPLTKRPDDDPEIFSRRLRQFYESTSPLLSYYASRSKFTRMVSLKGETSDEIWPKLEAVIQSSFPNLRERAPTRNRHSLSDPFMIGEERWSSKVRTSNSV</sequence>
<evidence type="ECO:0000313" key="10">
    <source>
        <dbReference type="EMBL" id="KIM58875.1"/>
    </source>
</evidence>
<feature type="domain" description="Adenylate kinase active site lid" evidence="9">
    <location>
        <begin position="182"/>
        <end position="217"/>
    </location>
</feature>
<keyword evidence="4 7" id="KW-0418">Kinase</keyword>
<evidence type="ECO:0000256" key="5">
    <source>
        <dbReference type="ARBA" id="ARBA00023128"/>
    </source>
</evidence>
<dbReference type="InterPro" id="IPR027417">
    <property type="entry name" value="P-loop_NTPase"/>
</dbReference>
<feature type="binding site" evidence="7">
    <location>
        <position position="147"/>
    </location>
    <ligand>
        <name>AMP</name>
        <dbReference type="ChEBI" id="CHEBI:456215"/>
    </ligand>
</feature>
<dbReference type="SUPFAM" id="SSF52540">
    <property type="entry name" value="P-loop containing nucleoside triphosphate hydrolases"/>
    <property type="match status" value="1"/>
</dbReference>
<dbReference type="GO" id="GO:0004017">
    <property type="term" value="F:AMP kinase activity"/>
    <property type="evidence" value="ECO:0007669"/>
    <property type="project" value="InterPro"/>
</dbReference>
<dbReference type="GO" id="GO:0005759">
    <property type="term" value="C:mitochondrial matrix"/>
    <property type="evidence" value="ECO:0007669"/>
    <property type="project" value="UniProtKB-SubCell"/>
</dbReference>
<dbReference type="InParanoid" id="A0A0C3DDT3"/>
<comment type="catalytic activity">
    <reaction evidence="7">
        <text>a ribonucleoside 5'-triphosphate + AMP = a ribonucleoside 5'-diphosphate + ADP</text>
        <dbReference type="Rhea" id="RHEA:13749"/>
        <dbReference type="ChEBI" id="CHEBI:57930"/>
        <dbReference type="ChEBI" id="CHEBI:61557"/>
        <dbReference type="ChEBI" id="CHEBI:456215"/>
        <dbReference type="ChEBI" id="CHEBI:456216"/>
        <dbReference type="EC" id="2.7.4.10"/>
    </reaction>
</comment>
<dbReference type="SUPFAM" id="SSF57774">
    <property type="entry name" value="Microbial and mitochondrial ADK, insert 'zinc finger' domain"/>
    <property type="match status" value="1"/>
</dbReference>
<dbReference type="GO" id="GO:0046039">
    <property type="term" value="P:GTP metabolic process"/>
    <property type="evidence" value="ECO:0007669"/>
    <property type="project" value="UniProtKB-UniRule"/>
</dbReference>
<dbReference type="Pfam" id="PF05191">
    <property type="entry name" value="ADK_lid"/>
    <property type="match status" value="1"/>
</dbReference>
<proteinExistence type="inferred from homology"/>
<dbReference type="HAMAP" id="MF_00235">
    <property type="entry name" value="Adenylate_kinase_Adk"/>
    <property type="match status" value="1"/>
</dbReference>
<dbReference type="PROSITE" id="PS00113">
    <property type="entry name" value="ADENYLATE_KINASE"/>
    <property type="match status" value="1"/>
</dbReference>
<name>A0A0C3DDT3_9AGAM</name>
<dbReference type="NCBIfam" id="TIGR01351">
    <property type="entry name" value="adk"/>
    <property type="match status" value="1"/>
</dbReference>
<dbReference type="GO" id="GO:0005524">
    <property type="term" value="F:ATP binding"/>
    <property type="evidence" value="ECO:0007669"/>
    <property type="project" value="InterPro"/>
</dbReference>
<keyword evidence="11" id="KW-1185">Reference proteome</keyword>
<comment type="subcellular location">
    <subcellularLocation>
        <location evidence="1 7">Mitochondrion matrix</location>
    </subcellularLocation>
</comment>
<accession>A0A0C3DDT3</accession>
<dbReference type="CDD" id="cd01428">
    <property type="entry name" value="ADK"/>
    <property type="match status" value="1"/>
</dbReference>
<dbReference type="InterPro" id="IPR000850">
    <property type="entry name" value="Adenylat/UMP-CMP_kin"/>
</dbReference>
<protein>
    <recommendedName>
        <fullName evidence="7">GTP:AMP phosphotransferase, mitochondrial</fullName>
        <ecNumber evidence="7">2.7.4.10</ecNumber>
    </recommendedName>
    <alternativeName>
        <fullName evidence="7">Adenylate kinase 3</fullName>
        <shortName evidence="7">AK 3</shortName>
    </alternativeName>
</protein>
<dbReference type="InterPro" id="IPR028586">
    <property type="entry name" value="AK3/Ak4_mitochondrial"/>
</dbReference>
<dbReference type="GO" id="GO:0005525">
    <property type="term" value="F:GTP binding"/>
    <property type="evidence" value="ECO:0007669"/>
    <property type="project" value="UniProtKB-KW"/>
</dbReference>
<dbReference type="GO" id="GO:0006172">
    <property type="term" value="P:ADP biosynthetic process"/>
    <property type="evidence" value="ECO:0007669"/>
    <property type="project" value="UniProtKB-UniRule"/>
</dbReference>
<comment type="subunit">
    <text evidence="7">Monomer.</text>
</comment>
<feature type="binding site" evidence="7">
    <location>
        <position position="92"/>
    </location>
    <ligand>
        <name>AMP</name>
        <dbReference type="ChEBI" id="CHEBI:456215"/>
    </ligand>
</feature>
<dbReference type="Pfam" id="PF00406">
    <property type="entry name" value="ADK"/>
    <property type="match status" value="1"/>
</dbReference>
<dbReference type="STRING" id="1036808.A0A0C3DDT3"/>
<dbReference type="OrthoDB" id="439792at2759"/>
<dbReference type="EMBL" id="KN822080">
    <property type="protein sequence ID" value="KIM58875.1"/>
    <property type="molecule type" value="Genomic_DNA"/>
</dbReference>
<dbReference type="HOGENOM" id="CLU_032354_1_1_1"/>
<evidence type="ECO:0000256" key="4">
    <source>
        <dbReference type="ARBA" id="ARBA00022777"/>
    </source>
</evidence>
<feature type="binding site" evidence="7">
    <location>
        <position position="215"/>
    </location>
    <ligand>
        <name>AMP</name>
        <dbReference type="ChEBI" id="CHEBI:456215"/>
    </ligand>
</feature>
<dbReference type="PRINTS" id="PR00094">
    <property type="entry name" value="ADENYLTKNASE"/>
</dbReference>
<keyword evidence="5 7" id="KW-0496">Mitochondrion</keyword>
<evidence type="ECO:0000256" key="2">
    <source>
        <dbReference type="ARBA" id="ARBA00022679"/>
    </source>
</evidence>
<keyword evidence="2 7" id="KW-0808">Transferase</keyword>
<dbReference type="AlphaFoldDB" id="A0A0C3DDT3"/>
<comment type="domain">
    <text evidence="7">Consists of three domains, a large central CORE domain and two small peripheral domains, NMPbind and LID, which undergo movements during catalysis. The LID domain closes over the site of phosphoryl transfer upon GTP binding. Assembling and dissambling the active center during each catalytic cycle provides an effective means to prevent GTP hydrolysis.</text>
</comment>
<feature type="binding site" evidence="7">
    <location>
        <position position="182"/>
    </location>
    <ligand>
        <name>GTP</name>
        <dbReference type="ChEBI" id="CHEBI:37565"/>
    </ligand>
</feature>
<dbReference type="PANTHER" id="PTHR23359">
    <property type="entry name" value="NUCLEOTIDE KINASE"/>
    <property type="match status" value="1"/>
</dbReference>
<evidence type="ECO:0000256" key="3">
    <source>
        <dbReference type="ARBA" id="ARBA00022741"/>
    </source>
</evidence>
<dbReference type="HAMAP" id="MF_03169">
    <property type="entry name" value="Adenylate_kinase_AK3"/>
    <property type="match status" value="1"/>
</dbReference>
<dbReference type="FunFam" id="3.40.50.300:FF:000106">
    <property type="entry name" value="Adenylate kinase mitochondrial"/>
    <property type="match status" value="1"/>
</dbReference>
<feature type="region of interest" description="NMPbind" evidence="7">
    <location>
        <begin position="86"/>
        <end position="115"/>
    </location>
</feature>
<reference evidence="11" key="2">
    <citation type="submission" date="2015-01" db="EMBL/GenBank/DDBJ databases">
        <title>Evolutionary Origins and Diversification of the Mycorrhizal Mutualists.</title>
        <authorList>
            <consortium name="DOE Joint Genome Institute"/>
            <consortium name="Mycorrhizal Genomics Consortium"/>
            <person name="Kohler A."/>
            <person name="Kuo A."/>
            <person name="Nagy L.G."/>
            <person name="Floudas D."/>
            <person name="Copeland A."/>
            <person name="Barry K.W."/>
            <person name="Cichocki N."/>
            <person name="Veneault-Fourrey C."/>
            <person name="LaButti K."/>
            <person name="Lindquist E.A."/>
            <person name="Lipzen A."/>
            <person name="Lundell T."/>
            <person name="Morin E."/>
            <person name="Murat C."/>
            <person name="Riley R."/>
            <person name="Ohm R."/>
            <person name="Sun H."/>
            <person name="Tunlid A."/>
            <person name="Henrissat B."/>
            <person name="Grigoriev I.V."/>
            <person name="Hibbett D.S."/>
            <person name="Martin F."/>
        </authorList>
    </citation>
    <scope>NUCLEOTIDE SEQUENCE [LARGE SCALE GENOMIC DNA]</scope>
    <source>
        <strain evidence="11">Foug A</strain>
    </source>
</reference>
<dbReference type="Gene3D" id="3.40.50.300">
    <property type="entry name" value="P-loop containing nucleotide triphosphate hydrolases"/>
    <property type="match status" value="1"/>
</dbReference>
<dbReference type="GO" id="GO:0046033">
    <property type="term" value="P:AMP metabolic process"/>
    <property type="evidence" value="ECO:0007669"/>
    <property type="project" value="UniProtKB-UniRule"/>
</dbReference>
<evidence type="ECO:0000313" key="11">
    <source>
        <dbReference type="Proteomes" id="UP000053989"/>
    </source>
</evidence>
<feature type="binding site" evidence="7">
    <location>
        <begin position="191"/>
        <end position="192"/>
    </location>
    <ligand>
        <name>GTP</name>
        <dbReference type="ChEBI" id="CHEBI:37565"/>
    </ligand>
</feature>
<comment type="function">
    <text evidence="7">Involved in maintaining the homeostasis of cellular nucleotides by catalyzing the interconversion of nucleoside phosphates. Has GTP:AMP phosphotransferase and ITP:AMP phosphotransferase activities.</text>
</comment>
<evidence type="ECO:0000256" key="6">
    <source>
        <dbReference type="ARBA" id="ARBA00023134"/>
    </source>
</evidence>
<feature type="binding site" evidence="7">
    <location>
        <begin position="113"/>
        <end position="115"/>
    </location>
    <ligand>
        <name>AMP</name>
        <dbReference type="ChEBI" id="CHEBI:456215"/>
    </ligand>
</feature>
<keyword evidence="6 7" id="KW-0342">GTP-binding</keyword>